<proteinExistence type="predicted"/>
<dbReference type="Proteomes" id="UP000250796">
    <property type="component" value="Chromosome MESINF"/>
</dbReference>
<sequence length="44" mass="5125">MPTTNISQIISDVIGSVRFFRIEQRRFVEVSTSTGNVEKHQRFL</sequence>
<accession>A0A7Z7PR96</accession>
<protein>
    <submittedName>
        <fullName evidence="1">Uncharacterized protein</fullName>
    </submittedName>
</protein>
<evidence type="ECO:0000313" key="1">
    <source>
        <dbReference type="EMBL" id="SSC12558.1"/>
    </source>
</evidence>
<keyword evidence="2" id="KW-1185">Reference proteome</keyword>
<dbReference type="AlphaFoldDB" id="A0A7Z7PR96"/>
<dbReference type="EMBL" id="LS974202">
    <property type="protein sequence ID" value="SSC12558.1"/>
    <property type="molecule type" value="Genomic_DNA"/>
</dbReference>
<reference evidence="1 2" key="1">
    <citation type="submission" date="2017-01" db="EMBL/GenBank/DDBJ databases">
        <authorList>
            <person name="Erauso G."/>
        </authorList>
    </citation>
    <scope>NUCLEOTIDE SEQUENCE [LARGE SCALE GENOMIC DNA]</scope>
    <source>
        <strain evidence="1">MESINF1</strain>
    </source>
</reference>
<name>A0A7Z7PR96_9BACT</name>
<dbReference type="KEGG" id="minf:MESINF_1114"/>
<gene>
    <name evidence="1" type="ORF">MESINF_1114</name>
</gene>
<organism evidence="1 2">
    <name type="scientific">Mesotoga infera</name>
    <dbReference type="NCBI Taxonomy" id="1236046"/>
    <lineage>
        <taxon>Bacteria</taxon>
        <taxon>Thermotogati</taxon>
        <taxon>Thermotogota</taxon>
        <taxon>Thermotogae</taxon>
        <taxon>Kosmotogales</taxon>
        <taxon>Kosmotogaceae</taxon>
        <taxon>Mesotoga</taxon>
    </lineage>
</organism>
<evidence type="ECO:0000313" key="2">
    <source>
        <dbReference type="Proteomes" id="UP000250796"/>
    </source>
</evidence>